<protein>
    <submittedName>
        <fullName evidence="1">Uncharacterized protein</fullName>
    </submittedName>
</protein>
<keyword evidence="1" id="KW-0614">Plasmid</keyword>
<dbReference type="EMBL" id="MT062912">
    <property type="protein sequence ID" value="QNL32594.1"/>
    <property type="molecule type" value="Genomic_DNA"/>
</dbReference>
<dbReference type="AlphaFoldDB" id="A0A7G9A765"/>
<reference evidence="1" key="1">
    <citation type="submission" date="2020-02" db="EMBL/GenBank/DDBJ databases">
        <authorList>
            <person name="Zhou D."/>
        </authorList>
    </citation>
    <scope>NUCLEOTIDE SEQUENCE</scope>
    <source>
        <strain evidence="1">193104922</strain>
        <plasmid evidence="1">p104922-NDM</plasmid>
    </source>
</reference>
<proteinExistence type="predicted"/>
<name>A0A7G9A765_RAOOR</name>
<geneLocation type="plasmid" evidence="1">
    <name>p104922-NDM</name>
</geneLocation>
<sequence length="37" mass="4078">MSLDQSTPSAEKLLSLTLSFSLTGVVKVFLRSPDYVF</sequence>
<accession>A0A7G9A765</accession>
<evidence type="ECO:0000313" key="1">
    <source>
        <dbReference type="EMBL" id="QNL32594.1"/>
    </source>
</evidence>
<organism evidence="1">
    <name type="scientific">Raoultella ornithinolytica</name>
    <name type="common">Klebsiella ornithinolytica</name>
    <dbReference type="NCBI Taxonomy" id="54291"/>
    <lineage>
        <taxon>Bacteria</taxon>
        <taxon>Pseudomonadati</taxon>
        <taxon>Pseudomonadota</taxon>
        <taxon>Gammaproteobacteria</taxon>
        <taxon>Enterobacterales</taxon>
        <taxon>Enterobacteriaceae</taxon>
        <taxon>Klebsiella/Raoultella group</taxon>
        <taxon>Raoultella</taxon>
    </lineage>
</organism>